<name>A0A0C1MMK8_9GAMM</name>
<feature type="transmembrane region" description="Helical" evidence="1">
    <location>
        <begin position="20"/>
        <end position="42"/>
    </location>
</feature>
<keyword evidence="1" id="KW-0472">Membrane</keyword>
<evidence type="ECO:0000313" key="2">
    <source>
        <dbReference type="EMBL" id="KID58294.1"/>
    </source>
</evidence>
<sequence>MISNSIFAHSNSKCIFKKYFSLPFGIAIFVNGLIAMICKINVSQLVNYRLKVNLRQEGKVLEKYNLSSLCNVLNIAKATQE</sequence>
<accession>A0A0C1MMK8</accession>
<dbReference type="EMBL" id="JWIC01000004">
    <property type="protein sequence ID" value="KID58294.1"/>
    <property type="molecule type" value="Genomic_DNA"/>
</dbReference>
<dbReference type="RefSeq" id="WP_039608588.1">
    <property type="nucleotide sequence ID" value="NZ_JWIC01000004.1"/>
</dbReference>
<reference evidence="2 3" key="1">
    <citation type="submission" date="2014-12" db="EMBL/GenBank/DDBJ databases">
        <title>Draft Genome Sequence of Pseudoalteromonas luteoviolacea HI1.</title>
        <authorList>
            <person name="Asahina A.Y."/>
            <person name="Hadfield M.G."/>
        </authorList>
    </citation>
    <scope>NUCLEOTIDE SEQUENCE [LARGE SCALE GENOMIC DNA]</scope>
    <source>
        <strain evidence="2 3">HI1</strain>
    </source>
</reference>
<dbReference type="Proteomes" id="UP000031327">
    <property type="component" value="Unassembled WGS sequence"/>
</dbReference>
<evidence type="ECO:0000313" key="3">
    <source>
        <dbReference type="Proteomes" id="UP000031327"/>
    </source>
</evidence>
<gene>
    <name evidence="2" type="ORF">JF50_06355</name>
</gene>
<keyword evidence="1" id="KW-1133">Transmembrane helix</keyword>
<comment type="caution">
    <text evidence="2">The sequence shown here is derived from an EMBL/GenBank/DDBJ whole genome shotgun (WGS) entry which is preliminary data.</text>
</comment>
<organism evidence="2 3">
    <name type="scientific">Pseudoalteromonas luteoviolacea</name>
    <dbReference type="NCBI Taxonomy" id="43657"/>
    <lineage>
        <taxon>Bacteria</taxon>
        <taxon>Pseudomonadati</taxon>
        <taxon>Pseudomonadota</taxon>
        <taxon>Gammaproteobacteria</taxon>
        <taxon>Alteromonadales</taxon>
        <taxon>Pseudoalteromonadaceae</taxon>
        <taxon>Pseudoalteromonas</taxon>
    </lineage>
</organism>
<evidence type="ECO:0000256" key="1">
    <source>
        <dbReference type="SAM" id="Phobius"/>
    </source>
</evidence>
<protein>
    <submittedName>
        <fullName evidence="2">Uncharacterized protein</fullName>
    </submittedName>
</protein>
<proteinExistence type="predicted"/>
<dbReference type="AlphaFoldDB" id="A0A0C1MMK8"/>
<keyword evidence="1" id="KW-0812">Transmembrane</keyword>